<name>A0A6M8BJ84_9CYAN</name>
<dbReference type="Proteomes" id="UP000505210">
    <property type="component" value="Chromosome"/>
</dbReference>
<proteinExistence type="predicted"/>
<dbReference type="RefSeq" id="WP_172358588.1">
    <property type="nucleotide sequence ID" value="NZ_CP053661.1"/>
</dbReference>
<keyword evidence="2" id="KW-1185">Reference proteome</keyword>
<evidence type="ECO:0000313" key="1">
    <source>
        <dbReference type="EMBL" id="QKD84566.1"/>
    </source>
</evidence>
<reference evidence="1 2" key="1">
    <citation type="submission" date="2020-05" db="EMBL/GenBank/DDBJ databases">
        <title>Complete genome sequence of of a novel Thermoleptolyngbya strain isolated from hot springs of Ganzi, Sichuan China.</title>
        <authorList>
            <person name="Tang J."/>
            <person name="Daroch M."/>
            <person name="Li L."/>
            <person name="Waleron K."/>
            <person name="Waleron M."/>
            <person name="Waleron M."/>
        </authorList>
    </citation>
    <scope>NUCLEOTIDE SEQUENCE [LARGE SCALE GENOMIC DNA]</scope>
    <source>
        <strain evidence="1 2">PKUAC-SCTA183</strain>
    </source>
</reference>
<dbReference type="InterPro" id="IPR021809">
    <property type="entry name" value="DUF3386"/>
</dbReference>
<dbReference type="KEGG" id="theu:HPC62_22390"/>
<dbReference type="EMBL" id="CP053661">
    <property type="protein sequence ID" value="QKD84566.1"/>
    <property type="molecule type" value="Genomic_DNA"/>
</dbReference>
<gene>
    <name evidence="1" type="ORF">HPC62_22390</name>
</gene>
<sequence>MTQTTLDAQSLFRAAYENRYTWDEHFPGFTADVTLTQGGETYTGKVRVNADLSYEVVELSDEAVRESLQGMLWEIVTHRKRSSFEQAHGKNRFSLGNTDETGAVEILVSGDAMGSNYKLRNNEICQVSRVMGGNAFVINHHSSLDTGAGYISTGYDVTFRNAETGEVVRENRVDSTYENFGGYYLLTRQVIHSTQGDTQTTTEFTLSNIELL</sequence>
<dbReference type="Pfam" id="PF11866">
    <property type="entry name" value="DUF3386"/>
    <property type="match status" value="1"/>
</dbReference>
<dbReference type="AlphaFoldDB" id="A0A6M8BJ84"/>
<accession>A0A6M8BJ84</accession>
<protein>
    <submittedName>
        <fullName evidence="1">DUF3386 domain-containing protein</fullName>
    </submittedName>
</protein>
<evidence type="ECO:0000313" key="2">
    <source>
        <dbReference type="Proteomes" id="UP000505210"/>
    </source>
</evidence>
<organism evidence="1 2">
    <name type="scientific">Thermoleptolyngbya sichuanensis A183</name>
    <dbReference type="NCBI Taxonomy" id="2737172"/>
    <lineage>
        <taxon>Bacteria</taxon>
        <taxon>Bacillati</taxon>
        <taxon>Cyanobacteriota</taxon>
        <taxon>Cyanophyceae</taxon>
        <taxon>Oculatellales</taxon>
        <taxon>Oculatellaceae</taxon>
        <taxon>Thermoleptolyngbya</taxon>
        <taxon>Thermoleptolyngbya sichuanensis</taxon>
    </lineage>
</organism>